<dbReference type="EMBL" id="CAOQHR010000001">
    <property type="protein sequence ID" value="CAI6242832.1"/>
    <property type="molecule type" value="Genomic_DNA"/>
</dbReference>
<comment type="caution">
    <text evidence="3">The sequence shown here is derived from an EMBL/GenBank/DDBJ whole genome shotgun (WGS) entry which is preliminary data.</text>
</comment>
<evidence type="ECO:0000313" key="3">
    <source>
        <dbReference type="EMBL" id="CAI6242832.1"/>
    </source>
</evidence>
<organism evidence="3 4">
    <name type="scientific">Periconia digitata</name>
    <dbReference type="NCBI Taxonomy" id="1303443"/>
    <lineage>
        <taxon>Eukaryota</taxon>
        <taxon>Fungi</taxon>
        <taxon>Dikarya</taxon>
        <taxon>Ascomycota</taxon>
        <taxon>Pezizomycotina</taxon>
        <taxon>Dothideomycetes</taxon>
        <taxon>Pleosporomycetidae</taxon>
        <taxon>Pleosporales</taxon>
        <taxon>Massarineae</taxon>
        <taxon>Periconiaceae</taxon>
        <taxon>Periconia</taxon>
    </lineage>
</organism>
<feature type="region of interest" description="Disordered" evidence="1">
    <location>
        <begin position="156"/>
        <end position="190"/>
    </location>
</feature>
<proteinExistence type="predicted"/>
<sequence length="190" mass="20899">MYILYCFFLIVFTFLSTLFQISLADDIGTGVGYVLNAKDTSGFKHLRLNGQTEYWYDNFCGQTFAAEKTGDDKPSWIFANNTCTNGTSSNDQNMHSARLHYGCVCSFHTTDKCQDEMGQTSVVIAHIQNDTVMTSNDFQHDWNIRWYRCARFLQPGSPPSSSAAMPTSTSASASTSAPASTSTSASASHT</sequence>
<name>A0A9W4U258_9PLEO</name>
<keyword evidence="4" id="KW-1185">Reference proteome</keyword>
<feature type="compositionally biased region" description="Low complexity" evidence="1">
    <location>
        <begin position="159"/>
        <end position="190"/>
    </location>
</feature>
<accession>A0A9W4U258</accession>
<keyword evidence="2" id="KW-0732">Signal</keyword>
<feature type="chain" id="PRO_5040978851" evidence="2">
    <location>
        <begin position="25"/>
        <end position="190"/>
    </location>
</feature>
<evidence type="ECO:0000256" key="2">
    <source>
        <dbReference type="SAM" id="SignalP"/>
    </source>
</evidence>
<dbReference type="AlphaFoldDB" id="A0A9W4U258"/>
<protein>
    <submittedName>
        <fullName evidence="3">Uncharacterized protein</fullName>
    </submittedName>
</protein>
<feature type="signal peptide" evidence="2">
    <location>
        <begin position="1"/>
        <end position="24"/>
    </location>
</feature>
<dbReference type="Proteomes" id="UP001152607">
    <property type="component" value="Unassembled WGS sequence"/>
</dbReference>
<reference evidence="3" key="1">
    <citation type="submission" date="2023-01" db="EMBL/GenBank/DDBJ databases">
        <authorList>
            <person name="Van Ghelder C."/>
            <person name="Rancurel C."/>
        </authorList>
    </citation>
    <scope>NUCLEOTIDE SEQUENCE</scope>
    <source>
        <strain evidence="3">CNCM I-4278</strain>
    </source>
</reference>
<gene>
    <name evidence="3" type="ORF">PDIGIT_LOCUS654</name>
</gene>
<evidence type="ECO:0000256" key="1">
    <source>
        <dbReference type="SAM" id="MobiDB-lite"/>
    </source>
</evidence>
<evidence type="ECO:0000313" key="4">
    <source>
        <dbReference type="Proteomes" id="UP001152607"/>
    </source>
</evidence>